<protein>
    <submittedName>
        <fullName evidence="2">Tfp pilus assembly protein PilF</fullName>
    </submittedName>
</protein>
<dbReference type="InterPro" id="IPR011990">
    <property type="entry name" value="TPR-like_helical_dom_sf"/>
</dbReference>
<evidence type="ECO:0000256" key="1">
    <source>
        <dbReference type="PROSITE-ProRule" id="PRU00339"/>
    </source>
</evidence>
<dbReference type="SUPFAM" id="SSF48452">
    <property type="entry name" value="TPR-like"/>
    <property type="match status" value="1"/>
</dbReference>
<dbReference type="PROSITE" id="PS50005">
    <property type="entry name" value="TPR"/>
    <property type="match status" value="1"/>
</dbReference>
<gene>
    <name evidence="2" type="ORF">DFR24_0606</name>
</gene>
<dbReference type="AlphaFoldDB" id="A0A4R7PC11"/>
<reference evidence="2 3" key="1">
    <citation type="submission" date="2019-03" db="EMBL/GenBank/DDBJ databases">
        <title>Genomic Encyclopedia of Type Strains, Phase IV (KMG-IV): sequencing the most valuable type-strain genomes for metagenomic binning, comparative biology and taxonomic classification.</title>
        <authorList>
            <person name="Goeker M."/>
        </authorList>
    </citation>
    <scope>NUCLEOTIDE SEQUENCE [LARGE SCALE GENOMIC DNA]</scope>
    <source>
        <strain evidence="2 3">DSM 26377</strain>
    </source>
</reference>
<organism evidence="2 3">
    <name type="scientific">Panacagrimonas perspica</name>
    <dbReference type="NCBI Taxonomy" id="381431"/>
    <lineage>
        <taxon>Bacteria</taxon>
        <taxon>Pseudomonadati</taxon>
        <taxon>Pseudomonadota</taxon>
        <taxon>Gammaproteobacteria</taxon>
        <taxon>Nevskiales</taxon>
        <taxon>Nevskiaceae</taxon>
        <taxon>Panacagrimonas</taxon>
    </lineage>
</organism>
<name>A0A4R7PC11_9GAMM</name>
<dbReference type="Proteomes" id="UP000295341">
    <property type="component" value="Unassembled WGS sequence"/>
</dbReference>
<dbReference type="Gene3D" id="1.25.40.10">
    <property type="entry name" value="Tetratricopeptide repeat domain"/>
    <property type="match status" value="2"/>
</dbReference>
<evidence type="ECO:0000313" key="3">
    <source>
        <dbReference type="Proteomes" id="UP000295341"/>
    </source>
</evidence>
<accession>A0A4R7PC11</accession>
<dbReference type="SMART" id="SM00028">
    <property type="entry name" value="TPR"/>
    <property type="match status" value="3"/>
</dbReference>
<sequence length="403" mass="44911">MNTAPAAPRVRGAITRFALLLTTLGYLLVADAAPRVPQDDREVLERLPLVIGGALRELRPLREAVSADPRNLALATQLARRYVEIGRTEFDPRYFGYAEAALDPWFHQDVPPPEVLLLRGLLHQQRHDFDRALADLATLLRHDPRNAQAWLIRGGILQIRGDLPEALRHCAAVFSQPQYRFAATTCLCKSLSLDGHADQGYSLLRRALEDAPDAPAAERSWAWTLLAEMAQRRGLPDQAEAHFQSALRIGSRDRYLLMSYADFLLDRGQADKVRTLLIEETRADSLLLRLSLAEQALGLEPRAHIALLEARFEASRQRGDSAHRGEEARMRLHLLGQPAEALQLAQGNWMTQREPRDARILLESAIAARDPLAAAPVLASMQESGLEDVRLARLAEAIRALPP</sequence>
<keyword evidence="1" id="KW-0802">TPR repeat</keyword>
<dbReference type="EMBL" id="SOBT01000008">
    <property type="protein sequence ID" value="TDU31242.1"/>
    <property type="molecule type" value="Genomic_DNA"/>
</dbReference>
<keyword evidence="3" id="KW-1185">Reference proteome</keyword>
<dbReference type="InterPro" id="IPR019734">
    <property type="entry name" value="TPR_rpt"/>
</dbReference>
<feature type="repeat" description="TPR" evidence="1">
    <location>
        <begin position="113"/>
        <end position="146"/>
    </location>
</feature>
<proteinExistence type="predicted"/>
<dbReference type="Pfam" id="PF13432">
    <property type="entry name" value="TPR_16"/>
    <property type="match status" value="1"/>
</dbReference>
<comment type="caution">
    <text evidence="2">The sequence shown here is derived from an EMBL/GenBank/DDBJ whole genome shotgun (WGS) entry which is preliminary data.</text>
</comment>
<evidence type="ECO:0000313" key="2">
    <source>
        <dbReference type="EMBL" id="TDU31242.1"/>
    </source>
</evidence>